<feature type="region of interest" description="Disordered" evidence="1">
    <location>
        <begin position="194"/>
        <end position="307"/>
    </location>
</feature>
<keyword evidence="3" id="KW-1185">Reference proteome</keyword>
<gene>
    <name evidence="2" type="ORF">ARMSODRAFT_983103</name>
</gene>
<accession>A0A2H3B8I9</accession>
<reference evidence="3" key="1">
    <citation type="journal article" date="2017" name="Nat. Ecol. Evol.">
        <title>Genome expansion and lineage-specific genetic innovations in the forest pathogenic fungi Armillaria.</title>
        <authorList>
            <person name="Sipos G."/>
            <person name="Prasanna A.N."/>
            <person name="Walter M.C."/>
            <person name="O'Connor E."/>
            <person name="Balint B."/>
            <person name="Krizsan K."/>
            <person name="Kiss B."/>
            <person name="Hess J."/>
            <person name="Varga T."/>
            <person name="Slot J."/>
            <person name="Riley R."/>
            <person name="Boka B."/>
            <person name="Rigling D."/>
            <person name="Barry K."/>
            <person name="Lee J."/>
            <person name="Mihaltcheva S."/>
            <person name="LaButti K."/>
            <person name="Lipzen A."/>
            <person name="Waldron R."/>
            <person name="Moloney N.M."/>
            <person name="Sperisen C."/>
            <person name="Kredics L."/>
            <person name="Vagvoelgyi C."/>
            <person name="Patrignani A."/>
            <person name="Fitzpatrick D."/>
            <person name="Nagy I."/>
            <person name="Doyle S."/>
            <person name="Anderson J.B."/>
            <person name="Grigoriev I.V."/>
            <person name="Gueldener U."/>
            <person name="Muensterkoetter M."/>
            <person name="Nagy L.G."/>
        </authorList>
    </citation>
    <scope>NUCLEOTIDE SEQUENCE [LARGE SCALE GENOMIC DNA]</scope>
    <source>
        <strain evidence="3">28-4</strain>
    </source>
</reference>
<proteinExistence type="predicted"/>
<protein>
    <submittedName>
        <fullName evidence="2">Uncharacterized protein</fullName>
    </submittedName>
</protein>
<sequence length="307" mass="32572">MSGAPPPEAAPDNNRTNTESNLATPTCSPAPLLPLTREISPDIDLEAHPELAISSAEEQQDTPNTAESDDNNKLPLMMITNVPALINASVHPAVAATISTQSLLPPKDIRVTTPPLAPSASDSQSIPMATTPSSRDLDDSDNPTQKARENLRLKFHHLHDRAAMNSFNSSGTVTSVVQEDSEDGIPAIITHSLDDGLLDDHNNNDDNDDRNLGGAIATAGNPDIGPVMSECMSSNTQHQETPSPSPQQKPAKGSTRGRPSARKPVSQHAAQGNLEEPCHGTRQHTQSTWTAAANQIGWSPSKPKSSK</sequence>
<evidence type="ECO:0000313" key="3">
    <source>
        <dbReference type="Proteomes" id="UP000218334"/>
    </source>
</evidence>
<feature type="compositionally biased region" description="Basic and acidic residues" evidence="1">
    <location>
        <begin position="194"/>
        <end position="204"/>
    </location>
</feature>
<dbReference type="Proteomes" id="UP000218334">
    <property type="component" value="Unassembled WGS sequence"/>
</dbReference>
<feature type="compositionally biased region" description="Polar residues" evidence="1">
    <location>
        <begin position="13"/>
        <end position="27"/>
    </location>
</feature>
<dbReference type="AlphaFoldDB" id="A0A2H3B8I9"/>
<organism evidence="2 3">
    <name type="scientific">Armillaria solidipes</name>
    <dbReference type="NCBI Taxonomy" id="1076256"/>
    <lineage>
        <taxon>Eukaryota</taxon>
        <taxon>Fungi</taxon>
        <taxon>Dikarya</taxon>
        <taxon>Basidiomycota</taxon>
        <taxon>Agaricomycotina</taxon>
        <taxon>Agaricomycetes</taxon>
        <taxon>Agaricomycetidae</taxon>
        <taxon>Agaricales</taxon>
        <taxon>Marasmiineae</taxon>
        <taxon>Physalacriaceae</taxon>
        <taxon>Armillaria</taxon>
    </lineage>
</organism>
<evidence type="ECO:0000256" key="1">
    <source>
        <dbReference type="SAM" id="MobiDB-lite"/>
    </source>
</evidence>
<feature type="compositionally biased region" description="Polar residues" evidence="1">
    <location>
        <begin position="120"/>
        <end position="134"/>
    </location>
</feature>
<feature type="region of interest" description="Disordered" evidence="1">
    <location>
        <begin position="106"/>
        <end position="144"/>
    </location>
</feature>
<evidence type="ECO:0000313" key="2">
    <source>
        <dbReference type="EMBL" id="PBK59356.1"/>
    </source>
</evidence>
<name>A0A2H3B8I9_9AGAR</name>
<feature type="compositionally biased region" description="Polar residues" evidence="1">
    <location>
        <begin position="231"/>
        <end position="248"/>
    </location>
</feature>
<dbReference type="EMBL" id="KZ293506">
    <property type="protein sequence ID" value="PBK59356.1"/>
    <property type="molecule type" value="Genomic_DNA"/>
</dbReference>
<feature type="region of interest" description="Disordered" evidence="1">
    <location>
        <begin position="1"/>
        <end position="74"/>
    </location>
</feature>
<feature type="compositionally biased region" description="Polar residues" evidence="1">
    <location>
        <begin position="283"/>
        <end position="298"/>
    </location>
</feature>